<name>A0A1G2KHJ8_9BACT</name>
<evidence type="ECO:0000313" key="1">
    <source>
        <dbReference type="EMBL" id="OGZ98917.1"/>
    </source>
</evidence>
<sequence length="155" mass="18207">MHMDNDFIGKVKSLLRTITESGQDFYRNKYRHFGARFLEDLDEEKFRSIPSVTKQEIAEAPYRSRCYGERSGMHKLIFSEETDAFFLLHRMLEEIREDALPPEGLRSMVALSNAYEAIERCLFFYEKTNCRSSARSETPSWCMPRRSNIGLTPFL</sequence>
<comment type="caution">
    <text evidence="1">The sequence shown here is derived from an EMBL/GenBank/DDBJ whole genome shotgun (WGS) entry which is preliminary data.</text>
</comment>
<accession>A0A1G2KHJ8</accession>
<dbReference type="AlphaFoldDB" id="A0A1G2KHJ8"/>
<dbReference type="EMBL" id="MHQI01000053">
    <property type="protein sequence ID" value="OGZ98917.1"/>
    <property type="molecule type" value="Genomic_DNA"/>
</dbReference>
<dbReference type="Proteomes" id="UP000179023">
    <property type="component" value="Unassembled WGS sequence"/>
</dbReference>
<evidence type="ECO:0000313" key="2">
    <source>
        <dbReference type="Proteomes" id="UP000179023"/>
    </source>
</evidence>
<proteinExistence type="predicted"/>
<reference evidence="1 2" key="1">
    <citation type="journal article" date="2016" name="Nat. Commun.">
        <title>Thousands of microbial genomes shed light on interconnected biogeochemical processes in an aquifer system.</title>
        <authorList>
            <person name="Anantharaman K."/>
            <person name="Brown C.T."/>
            <person name="Hug L.A."/>
            <person name="Sharon I."/>
            <person name="Castelle C.J."/>
            <person name="Probst A.J."/>
            <person name="Thomas B.C."/>
            <person name="Singh A."/>
            <person name="Wilkins M.J."/>
            <person name="Karaoz U."/>
            <person name="Brodie E.L."/>
            <person name="Williams K.H."/>
            <person name="Hubbard S.S."/>
            <person name="Banfield J.F."/>
        </authorList>
    </citation>
    <scope>NUCLEOTIDE SEQUENCE [LARGE SCALE GENOMIC DNA]</scope>
</reference>
<gene>
    <name evidence="1" type="ORF">A3C07_01695</name>
</gene>
<organism evidence="1 2">
    <name type="scientific">Candidatus Sungbacteria bacterium RIFCSPHIGHO2_02_FULL_47_11</name>
    <dbReference type="NCBI Taxonomy" id="1802270"/>
    <lineage>
        <taxon>Bacteria</taxon>
        <taxon>Candidatus Sungiibacteriota</taxon>
    </lineage>
</organism>
<protein>
    <submittedName>
        <fullName evidence="1">Uncharacterized protein</fullName>
    </submittedName>
</protein>